<dbReference type="InterPro" id="IPR050641">
    <property type="entry name" value="RIFMO-like"/>
</dbReference>
<evidence type="ECO:0000256" key="1">
    <source>
        <dbReference type="ARBA" id="ARBA00001974"/>
    </source>
</evidence>
<evidence type="ECO:0000256" key="6">
    <source>
        <dbReference type="SAM" id="MobiDB-lite"/>
    </source>
</evidence>
<reference evidence="9 10" key="1">
    <citation type="submission" date="2016-05" db="EMBL/GenBank/DDBJ databases">
        <title>Draft genome sequence of a porcine commensal Rothia nasimurium.</title>
        <authorList>
            <person name="Gaiser R.A."/>
            <person name="Van Baarlen P."/>
            <person name="Wells J.M."/>
        </authorList>
    </citation>
    <scope>NUCLEOTIDE SEQUENCE [LARGE SCALE GENOMIC DNA]</scope>
    <source>
        <strain evidence="9 10">PT-32</strain>
    </source>
</reference>
<dbReference type="Pfam" id="PF07976">
    <property type="entry name" value="Phe_hydrox_dim"/>
    <property type="match status" value="1"/>
</dbReference>
<dbReference type="OrthoDB" id="4246007at2"/>
<evidence type="ECO:0000313" key="10">
    <source>
        <dbReference type="Proteomes" id="UP000192359"/>
    </source>
</evidence>
<name>A0A1Y1RP98_9MICC</name>
<comment type="similarity">
    <text evidence="2">Belongs to the PheA/TfdB FAD monooxygenase family.</text>
</comment>
<feature type="domain" description="Phenol hydroxylase-like C-terminal dimerisation" evidence="8">
    <location>
        <begin position="440"/>
        <end position="627"/>
    </location>
</feature>
<proteinExistence type="inferred from homology"/>
<keyword evidence="4" id="KW-0274">FAD</keyword>
<comment type="caution">
    <text evidence="9">The sequence shown here is derived from an EMBL/GenBank/DDBJ whole genome shotgun (WGS) entry which is preliminary data.</text>
</comment>
<dbReference type="InterPro" id="IPR038220">
    <property type="entry name" value="PHOX_C_sf"/>
</dbReference>
<feature type="domain" description="FAD-binding" evidence="7">
    <location>
        <begin position="33"/>
        <end position="403"/>
    </location>
</feature>
<keyword evidence="3" id="KW-0285">Flavoprotein</keyword>
<sequence length="629" mass="70515">MHFHHNGYVSRDPRIEEPAGYGINRAPELPDTMDVLIVGSGPAGMIAAAQLSQFPHVNTRIIERRAGRLELGQADGIQARSVETFQAFRFAEEITREAYHITEMSFWKPDPENPRNIVRTARPADDPHKISEFPHLIVNQARVLDYFADFARNSAGKITPDYGVEFLGLTMDESQDYPIEVTVRYTAGEREGEERTVRTKYLVGCDGARSAVRKSIGRALSGDAANHAWGVMDVVVSTDFPDWRMKCAINSTQGSILHIPREGGHLARIYVDLGEVPVGDNHAVRSTPIEDIIDRANSIYHPYSIQVKDVAWHSVYEVGHRLTDHFDNIDTEARGSRTPRVFITGDACHTHSAKAGQGMNVSMQDGFNIAWKLGHVLDGRAPASLLDTYSSERQEIAKNLIDFDKEWSSLMAAKPEDLPSPEYLEEFYVKTAEFPAGFMTEYKPSMLTGGTEHQHLATGFPVGKRFRSARVNRRENAYPRHLGHEAAADGRYRLYVFADAAHPASADSKVRALSDFLIENPESPFVKFRPADEDFDCRIVPLVIYQQLHTEFETTDAPAAFRPLVGKFGLEYWEHIYSVLLDEDIFAERGLSRDGVLVVVRPDQYVGAVLPLADHTGLADYFKGVFREP</sequence>
<dbReference type="GO" id="GO:0016709">
    <property type="term" value="F:oxidoreductase activity, acting on paired donors, with incorporation or reduction of molecular oxygen, NAD(P)H as one donor, and incorporation of one atom of oxygen"/>
    <property type="evidence" value="ECO:0007669"/>
    <property type="project" value="UniProtKB-ARBA"/>
</dbReference>
<dbReference type="InterPro" id="IPR012941">
    <property type="entry name" value="Phe_hydrox_C_dim_dom"/>
</dbReference>
<dbReference type="NCBIfam" id="NF006144">
    <property type="entry name" value="PRK08294.1"/>
    <property type="match status" value="1"/>
</dbReference>
<protein>
    <submittedName>
        <fullName evidence="9">Phenol 2-monooxygenase</fullName>
    </submittedName>
</protein>
<dbReference type="RefSeq" id="WP_083091900.1">
    <property type="nucleotide sequence ID" value="NZ_LXWF01000033.1"/>
</dbReference>
<evidence type="ECO:0000256" key="4">
    <source>
        <dbReference type="ARBA" id="ARBA00022827"/>
    </source>
</evidence>
<keyword evidence="9" id="KW-0503">Monooxygenase</keyword>
<dbReference type="Pfam" id="PF01494">
    <property type="entry name" value="FAD_binding_3"/>
    <property type="match status" value="1"/>
</dbReference>
<dbReference type="SUPFAM" id="SSF54373">
    <property type="entry name" value="FAD-linked reductases, C-terminal domain"/>
    <property type="match status" value="1"/>
</dbReference>
<accession>A0A1Y1RP98</accession>
<dbReference type="CDD" id="cd02979">
    <property type="entry name" value="PHOX_C"/>
    <property type="match status" value="1"/>
</dbReference>
<dbReference type="PRINTS" id="PR00420">
    <property type="entry name" value="RNGMNOXGNASE"/>
</dbReference>
<dbReference type="Gene3D" id="3.50.50.60">
    <property type="entry name" value="FAD/NAD(P)-binding domain"/>
    <property type="match status" value="1"/>
</dbReference>
<evidence type="ECO:0000259" key="8">
    <source>
        <dbReference type="Pfam" id="PF07976"/>
    </source>
</evidence>
<dbReference type="InterPro" id="IPR036188">
    <property type="entry name" value="FAD/NAD-bd_sf"/>
</dbReference>
<dbReference type="PANTHER" id="PTHR43004:SF19">
    <property type="entry name" value="BINDING MONOOXYGENASE, PUTATIVE (JCVI)-RELATED"/>
    <property type="match status" value="1"/>
</dbReference>
<keyword evidence="10" id="KW-1185">Reference proteome</keyword>
<dbReference type="Gene3D" id="3.30.9.10">
    <property type="entry name" value="D-Amino Acid Oxidase, subunit A, domain 2"/>
    <property type="match status" value="1"/>
</dbReference>
<dbReference type="GO" id="GO:0071949">
    <property type="term" value="F:FAD binding"/>
    <property type="evidence" value="ECO:0007669"/>
    <property type="project" value="InterPro"/>
</dbReference>
<evidence type="ECO:0000256" key="2">
    <source>
        <dbReference type="ARBA" id="ARBA00007801"/>
    </source>
</evidence>
<evidence type="ECO:0000256" key="3">
    <source>
        <dbReference type="ARBA" id="ARBA00022630"/>
    </source>
</evidence>
<dbReference type="PANTHER" id="PTHR43004">
    <property type="entry name" value="TRK SYSTEM POTASSIUM UPTAKE PROTEIN"/>
    <property type="match status" value="1"/>
</dbReference>
<dbReference type="SUPFAM" id="SSF51905">
    <property type="entry name" value="FAD/NAD(P)-binding domain"/>
    <property type="match status" value="1"/>
</dbReference>
<comment type="cofactor">
    <cofactor evidence="1">
        <name>FAD</name>
        <dbReference type="ChEBI" id="CHEBI:57692"/>
    </cofactor>
</comment>
<evidence type="ECO:0000313" key="9">
    <source>
        <dbReference type="EMBL" id="ORC17412.1"/>
    </source>
</evidence>
<dbReference type="AlphaFoldDB" id="A0A1Y1RP98"/>
<feature type="region of interest" description="Disordered" evidence="6">
    <location>
        <begin position="1"/>
        <end position="23"/>
    </location>
</feature>
<dbReference type="SUPFAM" id="SSF52833">
    <property type="entry name" value="Thioredoxin-like"/>
    <property type="match status" value="1"/>
</dbReference>
<evidence type="ECO:0000256" key="5">
    <source>
        <dbReference type="ARBA" id="ARBA00023002"/>
    </source>
</evidence>
<dbReference type="InterPro" id="IPR002938">
    <property type="entry name" value="FAD-bd"/>
</dbReference>
<dbReference type="EMBL" id="LXWF01000033">
    <property type="protein sequence ID" value="ORC17412.1"/>
    <property type="molecule type" value="Genomic_DNA"/>
</dbReference>
<dbReference type="Proteomes" id="UP000192359">
    <property type="component" value="Unassembled WGS sequence"/>
</dbReference>
<dbReference type="Gene3D" id="3.40.30.20">
    <property type="match status" value="1"/>
</dbReference>
<gene>
    <name evidence="9" type="ORF">A7979_03160</name>
</gene>
<keyword evidence="5" id="KW-0560">Oxidoreductase</keyword>
<organism evidence="9 10">
    <name type="scientific">Rothia nasimurium</name>
    <dbReference type="NCBI Taxonomy" id="85336"/>
    <lineage>
        <taxon>Bacteria</taxon>
        <taxon>Bacillati</taxon>
        <taxon>Actinomycetota</taxon>
        <taxon>Actinomycetes</taxon>
        <taxon>Micrococcales</taxon>
        <taxon>Micrococcaceae</taxon>
        <taxon>Rothia</taxon>
    </lineage>
</organism>
<dbReference type="InterPro" id="IPR036249">
    <property type="entry name" value="Thioredoxin-like_sf"/>
</dbReference>
<evidence type="ECO:0000259" key="7">
    <source>
        <dbReference type="Pfam" id="PF01494"/>
    </source>
</evidence>